<name>A0A5S9QZ82_MYCVN</name>
<evidence type="ECO:0000313" key="2">
    <source>
        <dbReference type="Proteomes" id="UP000430146"/>
    </source>
</evidence>
<proteinExistence type="predicted"/>
<protein>
    <submittedName>
        <fullName evidence="1">Uncharacterized protein</fullName>
    </submittedName>
</protein>
<dbReference type="Proteomes" id="UP000430146">
    <property type="component" value="Unassembled WGS sequence"/>
</dbReference>
<dbReference type="AlphaFoldDB" id="A0A5S9QZ82"/>
<sequence length="78" mass="8989">MDRGWTNLRWLVRALGRCRQTTIRMSSSGWLTVWMNRTGCWDSARPNPRRRRSAKGDSSGASRLDQVAGYHHWMALVG</sequence>
<reference evidence="1 2" key="1">
    <citation type="submission" date="2019-11" db="EMBL/GenBank/DDBJ databases">
        <authorList>
            <person name="Holert J."/>
        </authorList>
    </citation>
    <scope>NUCLEOTIDE SEQUENCE [LARGE SCALE GENOMIC DNA]</scope>
    <source>
        <strain evidence="1">BC8_1</strain>
    </source>
</reference>
<evidence type="ECO:0000313" key="1">
    <source>
        <dbReference type="EMBL" id="CAA0124416.1"/>
    </source>
</evidence>
<dbReference type="EMBL" id="CACSIP010000023">
    <property type="protein sequence ID" value="CAA0124416.1"/>
    <property type="molecule type" value="Genomic_DNA"/>
</dbReference>
<gene>
    <name evidence="1" type="ORF">AELLOGFF_00982</name>
</gene>
<accession>A0A5S9QZ82</accession>
<organism evidence="1 2">
    <name type="scientific">Mycolicibacterium vanbaalenii</name>
    <name type="common">Mycobacterium vanbaalenii</name>
    <dbReference type="NCBI Taxonomy" id="110539"/>
    <lineage>
        <taxon>Bacteria</taxon>
        <taxon>Bacillati</taxon>
        <taxon>Actinomycetota</taxon>
        <taxon>Actinomycetes</taxon>
        <taxon>Mycobacteriales</taxon>
        <taxon>Mycobacteriaceae</taxon>
        <taxon>Mycolicibacterium</taxon>
    </lineage>
</organism>
<keyword evidence="2" id="KW-1185">Reference proteome</keyword>